<evidence type="ECO:0000313" key="6">
    <source>
        <dbReference type="EMBL" id="CAD9943622.1"/>
    </source>
</evidence>
<proteinExistence type="predicted"/>
<feature type="compositionally biased region" description="Low complexity" evidence="4">
    <location>
        <begin position="197"/>
        <end position="252"/>
    </location>
</feature>
<feature type="domain" description="HSF-type DNA-binding" evidence="5">
    <location>
        <begin position="282"/>
        <end position="341"/>
    </location>
</feature>
<sequence>MKSIKEEKQMKPCADTAEDTHFSEGENEVAWPSNEKANRTATSNPAEVKVEEDQEGSDGMLYKTFNAGCVTDTNHSLPRREVAVKMEPVGDEDALPIQTIVQTQESTTGSISRVAEHSKSASVSKSPESLLEAVHPETPNGKETETESNPVSALPTIEVAGNSSPQDQQDLQGSKRAIRTISRPKYITRSVLNALRSPPCSSTTSDSSVSKVSTTATPAKTTSASPLEASSCSSRSATSNSSPEYSSSASSSKTPQRKKPNGAINQTLFPFNLARFLRAAIKSNPDVVYWSSTGNVFFINSRSSSNMEIIGQLVAPFFKHSNYDALRRQLNLYEFTRLTEGAYVNYHSKSIKLPYPNSAPACSLTRLSF</sequence>
<feature type="region of interest" description="Disordered" evidence="4">
    <location>
        <begin position="1"/>
        <end position="55"/>
    </location>
</feature>
<dbReference type="Gene3D" id="1.10.10.10">
    <property type="entry name" value="Winged helix-like DNA-binding domain superfamily/Winged helix DNA-binding domain"/>
    <property type="match status" value="1"/>
</dbReference>
<name>A0A7S2Y346_9STRA</name>
<dbReference type="GO" id="GO:0005634">
    <property type="term" value="C:nucleus"/>
    <property type="evidence" value="ECO:0007669"/>
    <property type="project" value="UniProtKB-SubCell"/>
</dbReference>
<accession>A0A7S2Y346</accession>
<gene>
    <name evidence="6" type="ORF">APAL1065_LOCUS1966</name>
</gene>
<evidence type="ECO:0000256" key="3">
    <source>
        <dbReference type="ARBA" id="ARBA00023242"/>
    </source>
</evidence>
<dbReference type="GO" id="GO:0043565">
    <property type="term" value="F:sequence-specific DNA binding"/>
    <property type="evidence" value="ECO:0007669"/>
    <property type="project" value="InterPro"/>
</dbReference>
<feature type="compositionally biased region" description="Polar residues" evidence="4">
    <location>
        <begin position="161"/>
        <end position="172"/>
    </location>
</feature>
<dbReference type="InterPro" id="IPR036388">
    <property type="entry name" value="WH-like_DNA-bd_sf"/>
</dbReference>
<keyword evidence="2" id="KW-0238">DNA-binding</keyword>
<dbReference type="SUPFAM" id="SSF46785">
    <property type="entry name" value="Winged helix' DNA-binding domain"/>
    <property type="match status" value="1"/>
</dbReference>
<dbReference type="GO" id="GO:0003700">
    <property type="term" value="F:DNA-binding transcription factor activity"/>
    <property type="evidence" value="ECO:0007669"/>
    <property type="project" value="InterPro"/>
</dbReference>
<dbReference type="InterPro" id="IPR000232">
    <property type="entry name" value="HSF_DNA-bd"/>
</dbReference>
<dbReference type="Pfam" id="PF00447">
    <property type="entry name" value="HSF_DNA-bind"/>
    <property type="match status" value="1"/>
</dbReference>
<evidence type="ECO:0000256" key="2">
    <source>
        <dbReference type="ARBA" id="ARBA00023125"/>
    </source>
</evidence>
<organism evidence="6">
    <name type="scientific">Entomoneis paludosa</name>
    <dbReference type="NCBI Taxonomy" id="265537"/>
    <lineage>
        <taxon>Eukaryota</taxon>
        <taxon>Sar</taxon>
        <taxon>Stramenopiles</taxon>
        <taxon>Ochrophyta</taxon>
        <taxon>Bacillariophyta</taxon>
        <taxon>Bacillariophyceae</taxon>
        <taxon>Bacillariophycidae</taxon>
        <taxon>Entomoneidaceae</taxon>
        <taxon>Entomoneis</taxon>
    </lineage>
</organism>
<dbReference type="EMBL" id="HBHT01002927">
    <property type="protein sequence ID" value="CAD9943622.1"/>
    <property type="molecule type" value="Transcribed_RNA"/>
</dbReference>
<feature type="compositionally biased region" description="Low complexity" evidence="4">
    <location>
        <begin position="120"/>
        <end position="131"/>
    </location>
</feature>
<evidence type="ECO:0000256" key="1">
    <source>
        <dbReference type="ARBA" id="ARBA00004123"/>
    </source>
</evidence>
<comment type="subcellular location">
    <subcellularLocation>
        <location evidence="1">Nucleus</location>
    </subcellularLocation>
</comment>
<evidence type="ECO:0000259" key="5">
    <source>
        <dbReference type="Pfam" id="PF00447"/>
    </source>
</evidence>
<feature type="compositionally biased region" description="Basic and acidic residues" evidence="4">
    <location>
        <begin position="1"/>
        <end position="10"/>
    </location>
</feature>
<protein>
    <recommendedName>
        <fullName evidence="5">HSF-type DNA-binding domain-containing protein</fullName>
    </recommendedName>
</protein>
<feature type="region of interest" description="Disordered" evidence="4">
    <location>
        <begin position="103"/>
        <end position="263"/>
    </location>
</feature>
<dbReference type="InterPro" id="IPR036390">
    <property type="entry name" value="WH_DNA-bd_sf"/>
</dbReference>
<keyword evidence="3" id="KW-0539">Nucleus</keyword>
<dbReference type="AlphaFoldDB" id="A0A7S2Y346"/>
<evidence type="ECO:0000256" key="4">
    <source>
        <dbReference type="SAM" id="MobiDB-lite"/>
    </source>
</evidence>
<reference evidence="6" key="1">
    <citation type="submission" date="2021-01" db="EMBL/GenBank/DDBJ databases">
        <authorList>
            <person name="Corre E."/>
            <person name="Pelletier E."/>
            <person name="Niang G."/>
            <person name="Scheremetjew M."/>
            <person name="Finn R."/>
            <person name="Kale V."/>
            <person name="Holt S."/>
            <person name="Cochrane G."/>
            <person name="Meng A."/>
            <person name="Brown T."/>
            <person name="Cohen L."/>
        </authorList>
    </citation>
    <scope>NUCLEOTIDE SEQUENCE</scope>
    <source>
        <strain evidence="6">CCMP125</strain>
    </source>
</reference>